<feature type="compositionally biased region" description="Basic and acidic residues" evidence="1">
    <location>
        <begin position="9"/>
        <end position="21"/>
    </location>
</feature>
<feature type="region of interest" description="Disordered" evidence="1">
    <location>
        <begin position="1"/>
        <end position="21"/>
    </location>
</feature>
<name>A0A7S2II62_9DINO</name>
<keyword evidence="2" id="KW-0812">Transmembrane</keyword>
<evidence type="ECO:0000256" key="2">
    <source>
        <dbReference type="SAM" id="Phobius"/>
    </source>
</evidence>
<proteinExistence type="predicted"/>
<evidence type="ECO:0000313" key="3">
    <source>
        <dbReference type="EMBL" id="CAD9519977.1"/>
    </source>
</evidence>
<protein>
    <submittedName>
        <fullName evidence="3">Uncharacterized protein</fullName>
    </submittedName>
</protein>
<accession>A0A7S2II62</accession>
<keyword evidence="2" id="KW-1133">Transmembrane helix</keyword>
<feature type="transmembrane region" description="Helical" evidence="2">
    <location>
        <begin position="215"/>
        <end position="237"/>
    </location>
</feature>
<reference evidence="3" key="1">
    <citation type="submission" date="2021-01" db="EMBL/GenBank/DDBJ databases">
        <authorList>
            <person name="Corre E."/>
            <person name="Pelletier E."/>
            <person name="Niang G."/>
            <person name="Scheremetjew M."/>
            <person name="Finn R."/>
            <person name="Kale V."/>
            <person name="Holt S."/>
            <person name="Cochrane G."/>
            <person name="Meng A."/>
            <person name="Brown T."/>
            <person name="Cohen L."/>
        </authorList>
    </citation>
    <scope>NUCLEOTIDE SEQUENCE</scope>
    <source>
        <strain evidence="3">RCC3387</strain>
    </source>
</reference>
<dbReference type="AlphaFoldDB" id="A0A7S2II62"/>
<sequence length="264" mass="28857">MDASQTDGWDPRGIDSEGGRDVQDFTPLRFVAVLGFPLYPNQSGVNGSDLERLPDREHAETVRLRIQARDSDGAATELVTPAYPLAFEERVRSQTPAPVQRCQSVQHGFWVNHSCHVVKRLSKVCLQVRQNSSGWHLYAPLGDDVYGCNPQQNWEAQTYVIDSCWGPRISRTQCAPPADFAVELTLRSSADPAIVAAELTGGRFDFGQSQAHQEVLAILLLSLGVLATLPACCTWAARRRAKGAARARGALAQDPMVSNSDQCA</sequence>
<organism evidence="3">
    <name type="scientific">Zooxanthella nutricula</name>
    <dbReference type="NCBI Taxonomy" id="1333877"/>
    <lineage>
        <taxon>Eukaryota</taxon>
        <taxon>Sar</taxon>
        <taxon>Alveolata</taxon>
        <taxon>Dinophyceae</taxon>
        <taxon>Peridiniales</taxon>
        <taxon>Peridiniales incertae sedis</taxon>
        <taxon>Zooxanthella</taxon>
    </lineage>
</organism>
<evidence type="ECO:0000256" key="1">
    <source>
        <dbReference type="SAM" id="MobiDB-lite"/>
    </source>
</evidence>
<keyword evidence="2" id="KW-0472">Membrane</keyword>
<gene>
    <name evidence="3" type="ORF">BRAN1462_LOCUS9143</name>
</gene>
<dbReference type="EMBL" id="HBGW01014351">
    <property type="protein sequence ID" value="CAD9519977.1"/>
    <property type="molecule type" value="Transcribed_RNA"/>
</dbReference>